<evidence type="ECO:0000313" key="2">
    <source>
        <dbReference type="EMBL" id="WMV15474.1"/>
    </source>
</evidence>
<dbReference type="Gene3D" id="3.60.10.10">
    <property type="entry name" value="Endonuclease/exonuclease/phosphatase"/>
    <property type="match status" value="1"/>
</dbReference>
<dbReference type="EMBL" id="CP133613">
    <property type="protein sequence ID" value="WMV15474.1"/>
    <property type="molecule type" value="Genomic_DNA"/>
</dbReference>
<dbReference type="InterPro" id="IPR043502">
    <property type="entry name" value="DNA/RNA_pol_sf"/>
</dbReference>
<keyword evidence="3" id="KW-1185">Reference proteome</keyword>
<dbReference type="AlphaFoldDB" id="A0AAF0TEB3"/>
<protein>
    <recommendedName>
        <fullName evidence="1">Reverse transcriptase domain-containing protein</fullName>
    </recommendedName>
</protein>
<accession>A0AAF0TEB3</accession>
<dbReference type="PROSITE" id="PS50878">
    <property type="entry name" value="RT_POL"/>
    <property type="match status" value="1"/>
</dbReference>
<dbReference type="Pfam" id="PF00078">
    <property type="entry name" value="RVT_1"/>
    <property type="match status" value="1"/>
</dbReference>
<evidence type="ECO:0000259" key="1">
    <source>
        <dbReference type="PROSITE" id="PS50878"/>
    </source>
</evidence>
<dbReference type="PANTHER" id="PTHR46890:SF50">
    <property type="entry name" value="RNA-DIRECTED DNA POLYMERASE, EUKARYOTA, REVERSE TRANSCRIPTASE ZINC-BINDING DOMAIN PROTEIN-RELATED"/>
    <property type="match status" value="1"/>
</dbReference>
<dbReference type="InterPro" id="IPR052343">
    <property type="entry name" value="Retrotransposon-Effector_Assoc"/>
</dbReference>
<dbReference type="SUPFAM" id="SSF56219">
    <property type="entry name" value="DNase I-like"/>
    <property type="match status" value="1"/>
</dbReference>
<reference evidence="2" key="1">
    <citation type="submission" date="2023-08" db="EMBL/GenBank/DDBJ databases">
        <title>A de novo genome assembly of Solanum verrucosum Schlechtendal, a Mexican diploid species geographically isolated from the other diploid A-genome species in potato relatives.</title>
        <authorList>
            <person name="Hosaka K."/>
        </authorList>
    </citation>
    <scope>NUCLEOTIDE SEQUENCE</scope>
    <source>
        <tissue evidence="2">Young leaves</tissue>
    </source>
</reference>
<feature type="domain" description="Reverse transcriptase" evidence="1">
    <location>
        <begin position="316"/>
        <end position="647"/>
    </location>
</feature>
<proteinExistence type="predicted"/>
<evidence type="ECO:0000313" key="3">
    <source>
        <dbReference type="Proteomes" id="UP001234989"/>
    </source>
</evidence>
<name>A0AAF0TEB3_SOLVR</name>
<gene>
    <name evidence="2" type="ORF">MTR67_008859</name>
</gene>
<dbReference type="PANTHER" id="PTHR46890">
    <property type="entry name" value="NON-LTR RETROLELEMENT REVERSE TRANSCRIPTASE-LIKE PROTEIN-RELATED"/>
    <property type="match status" value="1"/>
</dbReference>
<sequence>MGQLGRITSKRYQGGIIILWDKRFWKSVNIEPGTYSVSIILESIHEQFRWCYTGVYGPHTNSEREDLWYELASIRDTWDGQWVLGGDFNVCRFDYEKFNCHRRTRAMENFSETILDLGLMDLPLRGAQYTWSRGTELLQASRIDRFLISSEWNDSFKTIKQVALLRVISVHKPLMLECGEWDSSSSYFKFENMWLQAEGFLDSVKNWWSSYEVEGNPDFVLVQKLKYLKKDISTWNKEVFGKLEEQRSHALNDLTNLEQSSEGRILSEAENAQMINLQTHLEQLAKIEEVSWRQKSRCLWLKDGDRNTKYFQSLANANRRYNCIDKLKIAEHVIEDKREIKEEILSYYQHLYTENEPWRPSARFENLARISEAESTWLEREFEEEEIFSVIKSCALDKAPGPDGFTMAFFQHAWEIIKLKTVIGKLVSGSQNAFVRGRQISDAALIANEALDWKIKSGEPGLLVKLDIEKAFDKVSWSYLLTILRQMGFGERWIRWMKFSITTVKYSILVNRSPVGFFPPQRGIRQGDPISPFLFILAMEGLSKMIQKASSLHWIEPFKIGRDPTSQANVSHLLYVDDTLIFCGAERSQVMQLNLTLFIFEAISGLHINMQKSTIYPVNEVLNLEELADILGCNIGSFPSTYLGIPLGAQHKSTEIWTGVIEKFEKRLATWQMQYLSFGG</sequence>
<dbReference type="Proteomes" id="UP001234989">
    <property type="component" value="Chromosome 2"/>
</dbReference>
<dbReference type="SUPFAM" id="SSF56672">
    <property type="entry name" value="DNA/RNA polymerases"/>
    <property type="match status" value="1"/>
</dbReference>
<dbReference type="InterPro" id="IPR000477">
    <property type="entry name" value="RT_dom"/>
</dbReference>
<dbReference type="CDD" id="cd01650">
    <property type="entry name" value="RT_nLTR_like"/>
    <property type="match status" value="1"/>
</dbReference>
<dbReference type="InterPro" id="IPR036691">
    <property type="entry name" value="Endo/exonu/phosph_ase_sf"/>
</dbReference>
<organism evidence="2 3">
    <name type="scientific">Solanum verrucosum</name>
    <dbReference type="NCBI Taxonomy" id="315347"/>
    <lineage>
        <taxon>Eukaryota</taxon>
        <taxon>Viridiplantae</taxon>
        <taxon>Streptophyta</taxon>
        <taxon>Embryophyta</taxon>
        <taxon>Tracheophyta</taxon>
        <taxon>Spermatophyta</taxon>
        <taxon>Magnoliopsida</taxon>
        <taxon>eudicotyledons</taxon>
        <taxon>Gunneridae</taxon>
        <taxon>Pentapetalae</taxon>
        <taxon>asterids</taxon>
        <taxon>lamiids</taxon>
        <taxon>Solanales</taxon>
        <taxon>Solanaceae</taxon>
        <taxon>Solanoideae</taxon>
        <taxon>Solaneae</taxon>
        <taxon>Solanum</taxon>
    </lineage>
</organism>